<dbReference type="GO" id="GO:0005576">
    <property type="term" value="C:extracellular region"/>
    <property type="evidence" value="ECO:0007669"/>
    <property type="project" value="UniProtKB-SubCell"/>
</dbReference>
<keyword evidence="10" id="KW-0325">Glycoprotein</keyword>
<proteinExistence type="inferred from homology"/>
<comment type="cofactor">
    <cofactor evidence="15 18">
        <name>Ca(2+)</name>
        <dbReference type="ChEBI" id="CHEBI:29108"/>
    </cofactor>
    <text evidence="15 18">Binds 2 calcium ions per subunit.</text>
</comment>
<dbReference type="PROSITE" id="PS00436">
    <property type="entry name" value="PEROXIDASE_2"/>
    <property type="match status" value="1"/>
</dbReference>
<keyword evidence="4 18" id="KW-0349">Heme</keyword>
<feature type="disulfide bond" evidence="17">
    <location>
        <begin position="36"/>
        <end position="116"/>
    </location>
</feature>
<evidence type="ECO:0000259" key="19">
    <source>
        <dbReference type="PROSITE" id="PS50873"/>
    </source>
</evidence>
<feature type="binding site" evidence="15">
    <location>
        <position position="241"/>
    </location>
    <ligand>
        <name>Ca(2+)</name>
        <dbReference type="ChEBI" id="CHEBI:29108"/>
        <label>2</label>
    </ligand>
</feature>
<evidence type="ECO:0000256" key="1">
    <source>
        <dbReference type="ARBA" id="ARBA00000189"/>
    </source>
</evidence>
<feature type="binding site" evidence="14">
    <location>
        <position position="165"/>
    </location>
    <ligand>
        <name>substrate</name>
    </ligand>
</feature>
<dbReference type="PROSITE" id="PS00435">
    <property type="entry name" value="PEROXIDASE_1"/>
    <property type="match status" value="1"/>
</dbReference>
<dbReference type="Gene3D" id="1.10.520.10">
    <property type="match status" value="1"/>
</dbReference>
<dbReference type="EC" id="1.11.1.7" evidence="18"/>
<dbReference type="AlphaFoldDB" id="A0AAX6EIZ9"/>
<reference evidence="21" key="2">
    <citation type="submission" date="2023-04" db="EMBL/GenBank/DDBJ databases">
        <authorList>
            <person name="Bruccoleri R.E."/>
            <person name="Oakeley E.J."/>
            <person name="Faust A.-M."/>
            <person name="Dessus-Babus S."/>
            <person name="Altorfer M."/>
            <person name="Burckhardt D."/>
            <person name="Oertli M."/>
            <person name="Naumann U."/>
            <person name="Petersen F."/>
            <person name="Wong J."/>
        </authorList>
    </citation>
    <scope>NUCLEOTIDE SEQUENCE</scope>
    <source>
        <strain evidence="21">GSM-AAB239-AS_SAM_17_03QT</strain>
        <tissue evidence="21">Leaf</tissue>
    </source>
</reference>
<dbReference type="PANTHER" id="PTHR31388:SF123">
    <property type="entry name" value="PEROXIDASE RIP1"/>
    <property type="match status" value="1"/>
</dbReference>
<keyword evidence="18" id="KW-0964">Secreted</keyword>
<keyword evidence="5 15" id="KW-0479">Metal-binding</keyword>
<feature type="binding site" description="axial binding residue" evidence="15">
    <location>
        <position position="195"/>
    </location>
    <ligand>
        <name>heme b</name>
        <dbReference type="ChEBI" id="CHEBI:60344"/>
    </ligand>
    <ligandPart>
        <name>Fe</name>
        <dbReference type="ChEBI" id="CHEBI:18248"/>
    </ligandPart>
</feature>
<dbReference type="FunFam" id="1.10.420.10:FF:000001">
    <property type="entry name" value="Peroxidase"/>
    <property type="match status" value="1"/>
</dbReference>
<evidence type="ECO:0000256" key="18">
    <source>
        <dbReference type="RuleBase" id="RU362060"/>
    </source>
</evidence>
<feature type="binding site" evidence="15">
    <location>
        <position position="89"/>
    </location>
    <ligand>
        <name>Ca(2+)</name>
        <dbReference type="ChEBI" id="CHEBI:29108"/>
        <label>1</label>
    </ligand>
</feature>
<comment type="catalytic activity">
    <reaction evidence="1 18">
        <text>2 a phenolic donor + H2O2 = 2 a phenolic radical donor + 2 H2O</text>
        <dbReference type="Rhea" id="RHEA:56136"/>
        <dbReference type="ChEBI" id="CHEBI:15377"/>
        <dbReference type="ChEBI" id="CHEBI:16240"/>
        <dbReference type="ChEBI" id="CHEBI:139520"/>
        <dbReference type="ChEBI" id="CHEBI:139521"/>
        <dbReference type="EC" id="1.11.1.7"/>
    </reaction>
</comment>
<feature type="chain" id="PRO_5044523219" description="Peroxidase" evidence="18">
    <location>
        <begin position="26"/>
        <end position="323"/>
    </location>
</feature>
<evidence type="ECO:0000256" key="3">
    <source>
        <dbReference type="ARBA" id="ARBA00022559"/>
    </source>
</evidence>
<keyword evidence="22" id="KW-1185">Reference proteome</keyword>
<evidence type="ECO:0000256" key="11">
    <source>
        <dbReference type="ARBA" id="ARBA00023283"/>
    </source>
</evidence>
<keyword evidence="18" id="KW-0732">Signal</keyword>
<dbReference type="PRINTS" id="PR00458">
    <property type="entry name" value="PEROXIDASE"/>
</dbReference>
<evidence type="ECO:0000256" key="10">
    <source>
        <dbReference type="ARBA" id="ARBA00023180"/>
    </source>
</evidence>
<feature type="binding site" evidence="15">
    <location>
        <position position="71"/>
    </location>
    <ligand>
        <name>Ca(2+)</name>
        <dbReference type="ChEBI" id="CHEBI:29108"/>
        <label>1</label>
    </ligand>
</feature>
<comment type="cofactor">
    <cofactor evidence="15 18">
        <name>heme b</name>
        <dbReference type="ChEBI" id="CHEBI:60344"/>
    </cofactor>
    <text evidence="15 18">Binds 1 heme b (iron(II)-protoporphyrin IX) group per subunit.</text>
</comment>
<dbReference type="EMBL" id="JANAVB010036177">
    <property type="protein sequence ID" value="KAJ6803928.1"/>
    <property type="molecule type" value="Genomic_DNA"/>
</dbReference>
<evidence type="ECO:0000256" key="17">
    <source>
        <dbReference type="PIRSR" id="PIRSR600823-5"/>
    </source>
</evidence>
<keyword evidence="6 15" id="KW-0106">Calcium</keyword>
<accession>A0AAX6EIZ9</accession>
<feature type="disulfide bond" evidence="17">
    <location>
        <begin position="123"/>
        <end position="319"/>
    </location>
</feature>
<evidence type="ECO:0000256" key="2">
    <source>
        <dbReference type="ARBA" id="ARBA00006873"/>
    </source>
</evidence>
<feature type="binding site" evidence="15">
    <location>
        <position position="196"/>
    </location>
    <ligand>
        <name>Ca(2+)</name>
        <dbReference type="ChEBI" id="CHEBI:29108"/>
        <label>2</label>
    </ligand>
</feature>
<evidence type="ECO:0000256" key="15">
    <source>
        <dbReference type="PIRSR" id="PIRSR600823-3"/>
    </source>
</evidence>
<dbReference type="InterPro" id="IPR033905">
    <property type="entry name" value="Secretory_peroxidase"/>
</dbReference>
<evidence type="ECO:0000256" key="4">
    <source>
        <dbReference type="ARBA" id="ARBA00022617"/>
    </source>
</evidence>
<feature type="signal peptide" evidence="18">
    <location>
        <begin position="1"/>
        <end position="25"/>
    </location>
</feature>
<dbReference type="InterPro" id="IPR010255">
    <property type="entry name" value="Haem_peroxidase_sf"/>
</dbReference>
<dbReference type="Gene3D" id="1.10.420.10">
    <property type="entry name" value="Peroxidase, domain 2"/>
    <property type="match status" value="1"/>
</dbReference>
<evidence type="ECO:0000256" key="13">
    <source>
        <dbReference type="PIRSR" id="PIRSR600823-1"/>
    </source>
</evidence>
<keyword evidence="11" id="KW-0873">Pyrrolidone carboxylic acid</keyword>
<comment type="similarity">
    <text evidence="2">Belongs to the peroxidase family. Ascorbate peroxidase subfamily.</text>
</comment>
<dbReference type="EMBL" id="JANAVB010040218">
    <property type="protein sequence ID" value="KAJ6798723.1"/>
    <property type="molecule type" value="Genomic_DNA"/>
</dbReference>
<keyword evidence="12 18" id="KW-0376">Hydrogen peroxide</keyword>
<organism evidence="21 22">
    <name type="scientific">Iris pallida</name>
    <name type="common">Sweet iris</name>
    <dbReference type="NCBI Taxonomy" id="29817"/>
    <lineage>
        <taxon>Eukaryota</taxon>
        <taxon>Viridiplantae</taxon>
        <taxon>Streptophyta</taxon>
        <taxon>Embryophyta</taxon>
        <taxon>Tracheophyta</taxon>
        <taxon>Spermatophyta</taxon>
        <taxon>Magnoliopsida</taxon>
        <taxon>Liliopsida</taxon>
        <taxon>Asparagales</taxon>
        <taxon>Iridaceae</taxon>
        <taxon>Iridoideae</taxon>
        <taxon>Irideae</taxon>
        <taxon>Iris</taxon>
    </lineage>
</organism>
<keyword evidence="7 18" id="KW-0560">Oxidoreductase</keyword>
<dbReference type="GO" id="GO:0020037">
    <property type="term" value="F:heme binding"/>
    <property type="evidence" value="ECO:0007669"/>
    <property type="project" value="UniProtKB-UniRule"/>
</dbReference>
<comment type="caution">
    <text evidence="21">The sequence shown here is derived from an EMBL/GenBank/DDBJ whole genome shotgun (WGS) entry which is preliminary data.</text>
</comment>
<dbReference type="PROSITE" id="PS50873">
    <property type="entry name" value="PEROXIDASE_4"/>
    <property type="match status" value="1"/>
</dbReference>
<name>A0AAX6EIZ9_IRIPA</name>
<evidence type="ECO:0000256" key="9">
    <source>
        <dbReference type="ARBA" id="ARBA00023157"/>
    </source>
</evidence>
<dbReference type="InterPro" id="IPR019794">
    <property type="entry name" value="Peroxidases_AS"/>
</dbReference>
<feature type="disulfide bond" evidence="17">
    <location>
        <begin position="202"/>
        <end position="228"/>
    </location>
</feature>
<evidence type="ECO:0000256" key="14">
    <source>
        <dbReference type="PIRSR" id="PIRSR600823-2"/>
    </source>
</evidence>
<dbReference type="InterPro" id="IPR019793">
    <property type="entry name" value="Peroxidases_heam-ligand_BS"/>
</dbReference>
<dbReference type="FunFam" id="1.10.520.10:FF:000009">
    <property type="entry name" value="Peroxidase"/>
    <property type="match status" value="1"/>
</dbReference>
<dbReference type="PANTHER" id="PTHR31388">
    <property type="entry name" value="PEROXIDASE 72-RELATED"/>
    <property type="match status" value="1"/>
</dbReference>
<dbReference type="GO" id="GO:0006979">
    <property type="term" value="P:response to oxidative stress"/>
    <property type="evidence" value="ECO:0007669"/>
    <property type="project" value="UniProtKB-UniRule"/>
</dbReference>
<dbReference type="GO" id="GO:0042744">
    <property type="term" value="P:hydrogen peroxide catabolic process"/>
    <property type="evidence" value="ECO:0007669"/>
    <property type="project" value="UniProtKB-KW"/>
</dbReference>
<feature type="site" description="Transition state stabilizer" evidence="16">
    <location>
        <position position="63"/>
    </location>
</feature>
<dbReference type="InterPro" id="IPR002016">
    <property type="entry name" value="Haem_peroxidase"/>
</dbReference>
<dbReference type="Proteomes" id="UP001140949">
    <property type="component" value="Unassembled WGS sequence"/>
</dbReference>
<reference evidence="21" key="1">
    <citation type="journal article" date="2023" name="GigaByte">
        <title>Genome assembly of the bearded iris, Iris pallida Lam.</title>
        <authorList>
            <person name="Bruccoleri R.E."/>
            <person name="Oakeley E.J."/>
            <person name="Faust A.M.E."/>
            <person name="Altorfer M."/>
            <person name="Dessus-Babus S."/>
            <person name="Burckhardt D."/>
            <person name="Oertli M."/>
            <person name="Naumann U."/>
            <person name="Petersen F."/>
            <person name="Wong J."/>
        </authorList>
    </citation>
    <scope>NUCLEOTIDE SEQUENCE</scope>
    <source>
        <strain evidence="21">GSM-AAB239-AS_SAM_17_03QT</strain>
    </source>
</reference>
<evidence type="ECO:0000256" key="16">
    <source>
        <dbReference type="PIRSR" id="PIRSR600823-4"/>
    </source>
</evidence>
<dbReference type="CDD" id="cd00693">
    <property type="entry name" value="secretory_peroxidase"/>
    <property type="match status" value="1"/>
</dbReference>
<dbReference type="SUPFAM" id="SSF48113">
    <property type="entry name" value="Heme-dependent peroxidases"/>
    <property type="match status" value="1"/>
</dbReference>
<protein>
    <recommendedName>
        <fullName evidence="18">Peroxidase</fullName>
        <ecNumber evidence="18">1.11.1.7</ecNumber>
    </recommendedName>
</protein>
<evidence type="ECO:0000256" key="7">
    <source>
        <dbReference type="ARBA" id="ARBA00023002"/>
    </source>
</evidence>
<dbReference type="InterPro" id="IPR000823">
    <property type="entry name" value="Peroxidase_pln"/>
</dbReference>
<comment type="function">
    <text evidence="18">Removal of H(2)O(2), oxidation of toxic reductants, biosynthesis and degradation of lignin, suberization, auxin catabolism, response to environmental stresses such as wounding, pathogen attack and oxidative stress.</text>
</comment>
<comment type="subcellular location">
    <subcellularLocation>
        <location evidence="18">Secreted</location>
    </subcellularLocation>
</comment>
<dbReference type="GO" id="GO:0046872">
    <property type="term" value="F:metal ion binding"/>
    <property type="evidence" value="ECO:0007669"/>
    <property type="project" value="UniProtKB-UniRule"/>
</dbReference>
<keyword evidence="3 18" id="KW-0575">Peroxidase</keyword>
<gene>
    <name evidence="21" type="ORF">M6B38_187935</name>
    <name evidence="20" type="ORF">M6B38_210660</name>
</gene>
<evidence type="ECO:0000313" key="20">
    <source>
        <dbReference type="EMBL" id="KAJ6798723.1"/>
    </source>
</evidence>
<evidence type="ECO:0000256" key="12">
    <source>
        <dbReference type="ARBA" id="ARBA00023324"/>
    </source>
</evidence>
<evidence type="ECO:0000313" key="21">
    <source>
        <dbReference type="EMBL" id="KAJ6803928.1"/>
    </source>
</evidence>
<dbReference type="Pfam" id="PF00141">
    <property type="entry name" value="peroxidase"/>
    <property type="match status" value="1"/>
</dbReference>
<comment type="similarity">
    <text evidence="18">Belongs to the peroxidase family. Classical plant (class III) peroxidase subfamily.</text>
</comment>
<feature type="disulfide bond" evidence="17">
    <location>
        <begin position="69"/>
        <end position="74"/>
    </location>
</feature>
<evidence type="ECO:0000256" key="8">
    <source>
        <dbReference type="ARBA" id="ARBA00023004"/>
    </source>
</evidence>
<feature type="domain" description="Plant heme peroxidase family profile" evidence="19">
    <location>
        <begin position="26"/>
        <end position="323"/>
    </location>
</feature>
<feature type="binding site" evidence="15">
    <location>
        <position position="73"/>
    </location>
    <ligand>
        <name>Ca(2+)</name>
        <dbReference type="ChEBI" id="CHEBI:29108"/>
        <label>1</label>
    </ligand>
</feature>
<dbReference type="GO" id="GO:0140825">
    <property type="term" value="F:lactoperoxidase activity"/>
    <property type="evidence" value="ECO:0007669"/>
    <property type="project" value="UniProtKB-EC"/>
</dbReference>
<evidence type="ECO:0000256" key="5">
    <source>
        <dbReference type="ARBA" id="ARBA00022723"/>
    </source>
</evidence>
<sequence length="323" mass="34277">MAITVQSFLACVLLVSAGVALQASADLSPDFYDEVCPEALLTVKLIVEAAVALEPRMGASLIRLHFHDCFVNGCDASILLDDTPTFTGEKTAGPNNNSVRGYDVIDRIKLAVNTVCLDNVVSCADILAVAARDSVVALGGDYYEVLLGRRDSTTASIDDANKNIPSPFLDLPALLSNFQSRGLGLEDLVVLSGAHTVGFSRCLLFRDRLYNESSTMDAAFAAGLQPRCPRAGGDGTLSALDHRSASSFDAGYYGGLVQMKGLLHSDQQLFRGDGGDADALVQYYSENADAFRVDFGAAMVKMGSLSPLMGSDGVIRENCRVAN</sequence>
<feature type="active site" description="Proton acceptor" evidence="13">
    <location>
        <position position="67"/>
    </location>
</feature>
<evidence type="ECO:0000313" key="22">
    <source>
        <dbReference type="Proteomes" id="UP001140949"/>
    </source>
</evidence>
<keyword evidence="8 15" id="KW-0408">Iron</keyword>
<feature type="binding site" evidence="15">
    <location>
        <position position="68"/>
    </location>
    <ligand>
        <name>Ca(2+)</name>
        <dbReference type="ChEBI" id="CHEBI:29108"/>
        <label>1</label>
    </ligand>
</feature>
<feature type="binding site" evidence="15">
    <location>
        <position position="249"/>
    </location>
    <ligand>
        <name>Ca(2+)</name>
        <dbReference type="ChEBI" id="CHEBI:29108"/>
        <label>2</label>
    </ligand>
</feature>
<dbReference type="PRINTS" id="PR00461">
    <property type="entry name" value="PLPEROXIDASE"/>
</dbReference>
<keyword evidence="9 17" id="KW-1015">Disulfide bond</keyword>
<feature type="binding site" evidence="15">
    <location>
        <position position="75"/>
    </location>
    <ligand>
        <name>Ca(2+)</name>
        <dbReference type="ChEBI" id="CHEBI:29108"/>
        <label>1</label>
    </ligand>
</feature>
<evidence type="ECO:0000256" key="6">
    <source>
        <dbReference type="ARBA" id="ARBA00022837"/>
    </source>
</evidence>
<feature type="binding site" evidence="15">
    <location>
        <position position="77"/>
    </location>
    <ligand>
        <name>Ca(2+)</name>
        <dbReference type="ChEBI" id="CHEBI:29108"/>
        <label>1</label>
    </ligand>
</feature>